<dbReference type="EMBL" id="JAAOAM010000402">
    <property type="protein sequence ID" value="KAF5531571.1"/>
    <property type="molecule type" value="Genomic_DNA"/>
</dbReference>
<dbReference type="SUPFAM" id="SSF53901">
    <property type="entry name" value="Thiolase-like"/>
    <property type="match status" value="1"/>
</dbReference>
<dbReference type="SMART" id="SM00825">
    <property type="entry name" value="PKS_KS"/>
    <property type="match status" value="1"/>
</dbReference>
<evidence type="ECO:0000259" key="8">
    <source>
        <dbReference type="PROSITE" id="PS52019"/>
    </source>
</evidence>
<evidence type="ECO:0000256" key="5">
    <source>
        <dbReference type="PROSITE-ProRule" id="PRU01363"/>
    </source>
</evidence>
<evidence type="ECO:0000259" key="7">
    <source>
        <dbReference type="PROSITE" id="PS52004"/>
    </source>
</evidence>
<dbReference type="PROSITE" id="PS50075">
    <property type="entry name" value="CARRIER"/>
    <property type="match status" value="2"/>
</dbReference>
<keyword evidence="1" id="KW-0596">Phosphopantetheine</keyword>
<dbReference type="Gene3D" id="1.10.1200.10">
    <property type="entry name" value="ACP-like"/>
    <property type="match status" value="2"/>
</dbReference>
<dbReference type="CDD" id="cd00833">
    <property type="entry name" value="PKS"/>
    <property type="match status" value="1"/>
</dbReference>
<keyword evidence="10" id="KW-1185">Reference proteome</keyword>
<comment type="caution">
    <text evidence="9">The sequence shown here is derived from an EMBL/GenBank/DDBJ whole genome shotgun (WGS) entry which is preliminary data.</text>
</comment>
<gene>
    <name evidence="9" type="ORF">FMEXI_12902</name>
</gene>
<dbReference type="SUPFAM" id="SSF53335">
    <property type="entry name" value="S-adenosyl-L-methionine-dependent methyltransferases"/>
    <property type="match status" value="1"/>
</dbReference>
<evidence type="ECO:0000256" key="1">
    <source>
        <dbReference type="ARBA" id="ARBA00022450"/>
    </source>
</evidence>
<dbReference type="InterPro" id="IPR016039">
    <property type="entry name" value="Thiolase-like"/>
</dbReference>
<sequence>MVALHQDCSSLRLEECSRAVAGGANLITNLALFDAMHTGGFLSKTGACKRFDAAADGYCRGEAVDVVVLKPLAGALADKENIHDVILATGNNQNTKGTTIINPVLESQAALYRHVLKRAGLSAKDVSYVEAHGTGTRAGDLVEMGSIRQVLGESRRATTLHVGSLKANIGHSEERQYGAVNPDSIQQLGTFPESPNECNEAMELLNLLSLFPAVLQRLQGERDLILRHAAIFAIQYSSGMCWLESGLKLQAVCGHSFGEWAAATVSGVMTLKGGMKLVTGFWGEDPGAMVAVEADLVNMKRSPEQYLEPFYESYPLVRLSVACYNGPNNYVVASSTPDVEVLESYLKARELAGEALRFKVLKGMHAYHSPMADPILDESAKLSETIQFKTRDQGQDQGLNVFVPVDGKDPAASLAEAVAILWRSGISNVQFWPFHKIQQAVYSTAVLPPYQFDKNRHWLDYAPGWNASDFPYIAMVESRKDTGTATFKVDPRSRRYQEIFQGHNVVGSPICPVAMYLELATLGVSSLTTMQGLSMTVENLTIKAPLGLDTVTSISLTMTTRLGTEWEWDFQLSSTRQGSKPTLHAAGIVALKSTSRNVQDDNGDIWAATTRLLDQKSDADALRGATVYKMFSAMYRDLRHLAAKGGEAAGDITIPTYTLDPVVGMSNRVIADPIVLDTFLQVLGIFVHSLRDVGQDGSEEEQGDMSYICTGIGSVRPMDWPSPSNRQFMVYARIVHEDQRIVVLDVSALGKNTRRPVWSVEALQFARVPRVCLAKALAEVKVDIFGSEQQQPSVQQKKSVTPQAQRSKLVHQAQLTLDPPVDLLLNGVREILARCLDMEAQQITREATLDDLGADSLIGPEVAANLSNRFNARISMDDFAQATDVASLCALVSMISQDGDLEASHALRPSDQVMHRTCEILGDSLGLESSDIQPDSKLEDLGIDSLVPVEIISNPKEAFNTDITSSELASATDVAYVDQLVTGLLSTSRSSSTSLGLSTPDVSANNGSESFHNAFLQVRGSFDYHANDTKLTGYWDLAYPEQLNVVAEKEKLSDLEAGFVEKTSVGFLRGATKLTLNSTYSSIRPARELSRELIVSFPQFASAHGLAALLGPHLAECLTGQSDPITILFGSDASRALLDDSYANGPDLRAATHVLCDFIAAAICINAMTGSNGEPSRVLEVQATGLPFTYTFTDVSVSLVARAKKSPLFRSVPKMDFCKLDIEEAPPLNLLGSYHLVISSNCVYATRDLKSSLLHIRQLLRPRDGCLALVELTQKQAWYDLLWGFLDGWWLFDYVRTHVLQSPWALERYMPDAGFSHLDWSEGVSRESRGVRVICGLVADLAHPSHINALNETQFCSSPILGL</sequence>
<dbReference type="InterPro" id="IPR050091">
    <property type="entry name" value="PKS_NRPS_Biosynth_Enz"/>
</dbReference>
<feature type="domain" description="Ketosynthase family 3 (KS3)" evidence="7">
    <location>
        <begin position="1"/>
        <end position="221"/>
    </location>
</feature>
<feature type="domain" description="PKS/mFAS DH" evidence="8">
    <location>
        <begin position="470"/>
        <end position="774"/>
    </location>
</feature>
<evidence type="ECO:0000256" key="3">
    <source>
        <dbReference type="ARBA" id="ARBA00022679"/>
    </source>
</evidence>
<protein>
    <submittedName>
        <fullName evidence="9">Polyketide synthase</fullName>
    </submittedName>
</protein>
<dbReference type="InterPro" id="IPR014043">
    <property type="entry name" value="Acyl_transferase_dom"/>
</dbReference>
<dbReference type="InterPro" id="IPR016035">
    <property type="entry name" value="Acyl_Trfase/lysoPLipase"/>
</dbReference>
<dbReference type="GO" id="GO:0006633">
    <property type="term" value="P:fatty acid biosynthetic process"/>
    <property type="evidence" value="ECO:0007669"/>
    <property type="project" value="TreeGrafter"/>
</dbReference>
<organism evidence="9 10">
    <name type="scientific">Fusarium mexicanum</name>
    <dbReference type="NCBI Taxonomy" id="751941"/>
    <lineage>
        <taxon>Eukaryota</taxon>
        <taxon>Fungi</taxon>
        <taxon>Dikarya</taxon>
        <taxon>Ascomycota</taxon>
        <taxon>Pezizomycotina</taxon>
        <taxon>Sordariomycetes</taxon>
        <taxon>Hypocreomycetidae</taxon>
        <taxon>Hypocreales</taxon>
        <taxon>Nectriaceae</taxon>
        <taxon>Fusarium</taxon>
        <taxon>Fusarium fujikuroi species complex</taxon>
    </lineage>
</organism>
<dbReference type="PROSITE" id="PS52019">
    <property type="entry name" value="PKS_MFAS_DH"/>
    <property type="match status" value="1"/>
</dbReference>
<reference evidence="9 10" key="1">
    <citation type="submission" date="2020-05" db="EMBL/GenBank/DDBJ databases">
        <title>Identification and distribution of gene clusters putatively required for synthesis of sphingolipid metabolism inhibitors in phylogenetically diverse species of the filamentous fungus Fusarium.</title>
        <authorList>
            <person name="Kim H.-S."/>
            <person name="Busman M."/>
            <person name="Brown D.W."/>
            <person name="Divon H."/>
            <person name="Uhlig S."/>
            <person name="Proctor R.H."/>
        </authorList>
    </citation>
    <scope>NUCLEOTIDE SEQUENCE [LARGE SCALE GENOMIC DNA]</scope>
    <source>
        <strain evidence="9 10">NRRL 53147</strain>
    </source>
</reference>
<dbReference type="InterPro" id="IPR020841">
    <property type="entry name" value="PKS_Beta-ketoAc_synthase_dom"/>
</dbReference>
<dbReference type="Gene3D" id="3.10.129.110">
    <property type="entry name" value="Polyketide synthase dehydratase"/>
    <property type="match status" value="1"/>
</dbReference>
<feature type="active site" description="Proton acceptor; for dehydratase activity" evidence="5">
    <location>
        <position position="503"/>
    </location>
</feature>
<dbReference type="InterPro" id="IPR009081">
    <property type="entry name" value="PP-bd_ACP"/>
</dbReference>
<dbReference type="SUPFAM" id="SSF47336">
    <property type="entry name" value="ACP-like"/>
    <property type="match status" value="2"/>
</dbReference>
<dbReference type="InterPro" id="IPR001227">
    <property type="entry name" value="Ac_transferase_dom_sf"/>
</dbReference>
<evidence type="ECO:0000256" key="4">
    <source>
        <dbReference type="ARBA" id="ARBA00023268"/>
    </source>
</evidence>
<accession>A0A8H5IBY5</accession>
<evidence type="ECO:0000259" key="6">
    <source>
        <dbReference type="PROSITE" id="PS50075"/>
    </source>
</evidence>
<name>A0A8H5IBY5_9HYPO</name>
<dbReference type="Pfam" id="PF00109">
    <property type="entry name" value="ketoacyl-synt"/>
    <property type="match status" value="1"/>
</dbReference>
<dbReference type="SUPFAM" id="SSF52151">
    <property type="entry name" value="FabD/lysophospholipase-like"/>
    <property type="match status" value="1"/>
</dbReference>
<dbReference type="Pfam" id="PF00550">
    <property type="entry name" value="PP-binding"/>
    <property type="match status" value="2"/>
</dbReference>
<feature type="domain" description="Carrier" evidence="6">
    <location>
        <begin position="822"/>
        <end position="896"/>
    </location>
</feature>
<dbReference type="InterPro" id="IPR036736">
    <property type="entry name" value="ACP-like_sf"/>
</dbReference>
<dbReference type="Gene3D" id="3.40.50.150">
    <property type="entry name" value="Vaccinia Virus protein VP39"/>
    <property type="match status" value="1"/>
</dbReference>
<feature type="active site" description="Proton donor; for dehydratase activity" evidence="5">
    <location>
        <position position="677"/>
    </location>
</feature>
<dbReference type="Gene3D" id="3.40.366.10">
    <property type="entry name" value="Malonyl-Coenzyme A Acyl Carrier Protein, domain 2"/>
    <property type="match status" value="1"/>
</dbReference>
<dbReference type="Proteomes" id="UP000522262">
    <property type="component" value="Unassembled WGS sequence"/>
</dbReference>
<feature type="domain" description="Carrier" evidence="6">
    <location>
        <begin position="908"/>
        <end position="988"/>
    </location>
</feature>
<evidence type="ECO:0000313" key="10">
    <source>
        <dbReference type="Proteomes" id="UP000522262"/>
    </source>
</evidence>
<feature type="region of interest" description="C-terminal hotdog fold" evidence="5">
    <location>
        <begin position="613"/>
        <end position="774"/>
    </location>
</feature>
<proteinExistence type="predicted"/>
<dbReference type="InterPro" id="IPR029063">
    <property type="entry name" value="SAM-dependent_MTases_sf"/>
</dbReference>
<dbReference type="GO" id="GO:0004312">
    <property type="term" value="F:fatty acid synthase activity"/>
    <property type="evidence" value="ECO:0007669"/>
    <property type="project" value="TreeGrafter"/>
</dbReference>
<dbReference type="Gene3D" id="3.40.47.10">
    <property type="match status" value="1"/>
</dbReference>
<dbReference type="InterPro" id="IPR014031">
    <property type="entry name" value="Ketoacyl_synth_C"/>
</dbReference>
<keyword evidence="3" id="KW-0808">Transferase</keyword>
<dbReference type="Pfam" id="PF02801">
    <property type="entry name" value="Ketoacyl-synt_C"/>
    <property type="match status" value="1"/>
</dbReference>
<dbReference type="GO" id="GO:0044550">
    <property type="term" value="P:secondary metabolite biosynthetic process"/>
    <property type="evidence" value="ECO:0007669"/>
    <property type="project" value="TreeGrafter"/>
</dbReference>
<dbReference type="PANTHER" id="PTHR43775:SF21">
    <property type="entry name" value="NON-REDUCING POLYKETIDE SYNTHASE AUSA-RELATED"/>
    <property type="match status" value="1"/>
</dbReference>
<evidence type="ECO:0000313" key="9">
    <source>
        <dbReference type="EMBL" id="KAF5531571.1"/>
    </source>
</evidence>
<evidence type="ECO:0000256" key="2">
    <source>
        <dbReference type="ARBA" id="ARBA00022553"/>
    </source>
</evidence>
<dbReference type="InterPro" id="IPR014030">
    <property type="entry name" value="Ketoacyl_synth_N"/>
</dbReference>
<dbReference type="InterPro" id="IPR049900">
    <property type="entry name" value="PKS_mFAS_DH"/>
</dbReference>
<keyword evidence="4" id="KW-0511">Multifunctional enzyme</keyword>
<dbReference type="PANTHER" id="PTHR43775">
    <property type="entry name" value="FATTY ACID SYNTHASE"/>
    <property type="match status" value="1"/>
</dbReference>
<keyword evidence="2" id="KW-0597">Phosphoprotein</keyword>
<feature type="region of interest" description="N-terminal hotdog fold" evidence="5">
    <location>
        <begin position="470"/>
        <end position="596"/>
    </location>
</feature>
<dbReference type="SMART" id="SM00827">
    <property type="entry name" value="PKS_AT"/>
    <property type="match status" value="1"/>
</dbReference>
<dbReference type="InterPro" id="IPR042104">
    <property type="entry name" value="PKS_dehydratase_sf"/>
</dbReference>
<dbReference type="PROSITE" id="PS52004">
    <property type="entry name" value="KS3_2"/>
    <property type="match status" value="1"/>
</dbReference>